<dbReference type="InterPro" id="IPR036864">
    <property type="entry name" value="Zn2-C6_fun-type_DNA-bd_sf"/>
</dbReference>
<dbReference type="GO" id="GO:0000981">
    <property type="term" value="F:DNA-binding transcription factor activity, RNA polymerase II-specific"/>
    <property type="evidence" value="ECO:0007669"/>
    <property type="project" value="InterPro"/>
</dbReference>
<feature type="region of interest" description="Disordered" evidence="2">
    <location>
        <begin position="1"/>
        <end position="66"/>
    </location>
</feature>
<name>D5GDB3_TUBMM</name>
<dbReference type="Proteomes" id="UP000006911">
    <property type="component" value="Unassembled WGS sequence"/>
</dbReference>
<accession>D5GDB3</accession>
<gene>
    <name evidence="4" type="ORF">GSTUM_00006134001</name>
</gene>
<dbReference type="CDD" id="cd00067">
    <property type="entry name" value="GAL4"/>
    <property type="match status" value="1"/>
</dbReference>
<evidence type="ECO:0000256" key="1">
    <source>
        <dbReference type="ARBA" id="ARBA00023242"/>
    </source>
</evidence>
<evidence type="ECO:0000313" key="4">
    <source>
        <dbReference type="EMBL" id="CAZ82506.1"/>
    </source>
</evidence>
<evidence type="ECO:0000313" key="5">
    <source>
        <dbReference type="Proteomes" id="UP000006911"/>
    </source>
</evidence>
<feature type="compositionally biased region" description="Low complexity" evidence="2">
    <location>
        <begin position="41"/>
        <end position="52"/>
    </location>
</feature>
<dbReference type="SMART" id="SM00066">
    <property type="entry name" value="GAL4"/>
    <property type="match status" value="1"/>
</dbReference>
<protein>
    <submittedName>
        <fullName evidence="4">(Perigord truffle) hypothetical protein</fullName>
    </submittedName>
</protein>
<reference evidence="4 5" key="1">
    <citation type="journal article" date="2010" name="Nature">
        <title>Perigord black truffle genome uncovers evolutionary origins and mechanisms of symbiosis.</title>
        <authorList>
            <person name="Martin F."/>
            <person name="Kohler A."/>
            <person name="Murat C."/>
            <person name="Balestrini R."/>
            <person name="Coutinho P.M."/>
            <person name="Jaillon O."/>
            <person name="Montanini B."/>
            <person name="Morin E."/>
            <person name="Noel B."/>
            <person name="Percudani R."/>
            <person name="Porcel B."/>
            <person name="Rubini A."/>
            <person name="Amicucci A."/>
            <person name="Amselem J."/>
            <person name="Anthouard V."/>
            <person name="Arcioni S."/>
            <person name="Artiguenave F."/>
            <person name="Aury J.M."/>
            <person name="Ballario P."/>
            <person name="Bolchi A."/>
            <person name="Brenna A."/>
            <person name="Brun A."/>
            <person name="Buee M."/>
            <person name="Cantarel B."/>
            <person name="Chevalier G."/>
            <person name="Couloux A."/>
            <person name="Da Silva C."/>
            <person name="Denoeud F."/>
            <person name="Duplessis S."/>
            <person name="Ghignone S."/>
            <person name="Hilselberger B."/>
            <person name="Iotti M."/>
            <person name="Marcais B."/>
            <person name="Mello A."/>
            <person name="Miranda M."/>
            <person name="Pacioni G."/>
            <person name="Quesneville H."/>
            <person name="Riccioni C."/>
            <person name="Ruotolo R."/>
            <person name="Splivallo R."/>
            <person name="Stocchi V."/>
            <person name="Tisserant E."/>
            <person name="Viscomi A.R."/>
            <person name="Zambonelli A."/>
            <person name="Zampieri E."/>
            <person name="Henrissat B."/>
            <person name="Lebrun M.H."/>
            <person name="Paolocci F."/>
            <person name="Bonfante P."/>
            <person name="Ottonello S."/>
            <person name="Wincker P."/>
        </authorList>
    </citation>
    <scope>NUCLEOTIDE SEQUENCE [LARGE SCALE GENOMIC DNA]</scope>
    <source>
        <strain evidence="4 5">Mel28</strain>
    </source>
</reference>
<dbReference type="RefSeq" id="XP_002838315.1">
    <property type="nucleotide sequence ID" value="XM_002838269.1"/>
</dbReference>
<dbReference type="EMBL" id="FN430142">
    <property type="protein sequence ID" value="CAZ82506.1"/>
    <property type="molecule type" value="Genomic_DNA"/>
</dbReference>
<evidence type="ECO:0000256" key="2">
    <source>
        <dbReference type="SAM" id="MobiDB-lite"/>
    </source>
</evidence>
<feature type="region of interest" description="Disordered" evidence="2">
    <location>
        <begin position="80"/>
        <end position="104"/>
    </location>
</feature>
<dbReference type="PROSITE" id="PS00463">
    <property type="entry name" value="ZN2_CY6_FUNGAL_1"/>
    <property type="match status" value="1"/>
</dbReference>
<dbReference type="GeneID" id="9183970"/>
<dbReference type="PROSITE" id="PS50048">
    <property type="entry name" value="ZN2_CY6_FUNGAL_2"/>
    <property type="match status" value="1"/>
</dbReference>
<dbReference type="GO" id="GO:0008270">
    <property type="term" value="F:zinc ion binding"/>
    <property type="evidence" value="ECO:0007669"/>
    <property type="project" value="InterPro"/>
</dbReference>
<organism evidence="4 5">
    <name type="scientific">Tuber melanosporum (strain Mel28)</name>
    <name type="common">Perigord black truffle</name>
    <dbReference type="NCBI Taxonomy" id="656061"/>
    <lineage>
        <taxon>Eukaryota</taxon>
        <taxon>Fungi</taxon>
        <taxon>Dikarya</taxon>
        <taxon>Ascomycota</taxon>
        <taxon>Pezizomycotina</taxon>
        <taxon>Pezizomycetes</taxon>
        <taxon>Pezizales</taxon>
        <taxon>Tuberaceae</taxon>
        <taxon>Tuber</taxon>
    </lineage>
</organism>
<dbReference type="HOGENOM" id="CLU_1205537_0_0_1"/>
<dbReference type="InterPro" id="IPR001138">
    <property type="entry name" value="Zn2Cys6_DnaBD"/>
</dbReference>
<dbReference type="InParanoid" id="D5GDB3"/>
<proteinExistence type="predicted"/>
<feature type="compositionally biased region" description="Polar residues" evidence="2">
    <location>
        <begin position="14"/>
        <end position="40"/>
    </location>
</feature>
<keyword evidence="5" id="KW-1185">Reference proteome</keyword>
<evidence type="ECO:0000259" key="3">
    <source>
        <dbReference type="PROSITE" id="PS50048"/>
    </source>
</evidence>
<dbReference type="AlphaFoldDB" id="D5GDB3"/>
<dbReference type="SUPFAM" id="SSF57701">
    <property type="entry name" value="Zn2/Cys6 DNA-binding domain"/>
    <property type="match status" value="1"/>
</dbReference>
<dbReference type="Gene3D" id="4.10.240.10">
    <property type="entry name" value="Zn(2)-C6 fungal-type DNA-binding domain"/>
    <property type="match status" value="1"/>
</dbReference>
<keyword evidence="1" id="KW-0539">Nucleus</keyword>
<dbReference type="STRING" id="656061.D5GDB3"/>
<feature type="region of interest" description="Disordered" evidence="2">
    <location>
        <begin position="186"/>
        <end position="206"/>
    </location>
</feature>
<feature type="domain" description="Zn(2)-C6 fungal-type" evidence="3">
    <location>
        <begin position="110"/>
        <end position="137"/>
    </location>
</feature>
<dbReference type="Pfam" id="PF00172">
    <property type="entry name" value="Zn_clus"/>
    <property type="match status" value="1"/>
</dbReference>
<dbReference type="KEGG" id="tml:GSTUM_00006134001"/>
<sequence>MPKLFLPPRKISEPSKNTSAASSTPVDPGTGSSLNISSSLPPTNVPVVNPNTRIPPAPPSNTGVVPPTLALPLSPLFADGNPHGKAITPPTLARPSPGQNRRKGPPRIVACVSCHRQKKKCAGERPCARCVALGVACKEQERPDDGFQYIRKKKKLKTAKTLDPLPQLPLHPLNHPTPFPGSLWTSMGQQASHDSPAYQNQLPSPSPSLTMIPVEMMNVVTEAHKRPVVT</sequence>